<proteinExistence type="predicted"/>
<dbReference type="PROSITE" id="PS50089">
    <property type="entry name" value="ZF_RING_2"/>
    <property type="match status" value="1"/>
</dbReference>
<dbReference type="CDD" id="cd16454">
    <property type="entry name" value="RING-H2_PA-TM-RING"/>
    <property type="match status" value="1"/>
</dbReference>
<accession>A0A9P4VM78</accession>
<dbReference type="OrthoDB" id="8062037at2759"/>
<feature type="region of interest" description="Disordered" evidence="9">
    <location>
        <begin position="269"/>
        <end position="343"/>
    </location>
</feature>
<dbReference type="Proteomes" id="UP000799429">
    <property type="component" value="Unassembled WGS sequence"/>
</dbReference>
<dbReference type="SMART" id="SM00184">
    <property type="entry name" value="RING"/>
    <property type="match status" value="1"/>
</dbReference>
<feature type="compositionally biased region" description="Basic and acidic residues" evidence="9">
    <location>
        <begin position="270"/>
        <end position="280"/>
    </location>
</feature>
<protein>
    <recommendedName>
        <fullName evidence="12">RING-type domain-containing protein</fullName>
    </recommendedName>
</protein>
<feature type="signal peptide" evidence="11">
    <location>
        <begin position="1"/>
        <end position="21"/>
    </location>
</feature>
<dbReference type="GO" id="GO:0016020">
    <property type="term" value="C:membrane"/>
    <property type="evidence" value="ECO:0007669"/>
    <property type="project" value="UniProtKB-SubCell"/>
</dbReference>
<comment type="subcellular location">
    <subcellularLocation>
        <location evidence="1">Membrane</location>
    </subcellularLocation>
</comment>
<evidence type="ECO:0000256" key="4">
    <source>
        <dbReference type="ARBA" id="ARBA00022771"/>
    </source>
</evidence>
<reference evidence="13" key="1">
    <citation type="journal article" date="2020" name="Stud. Mycol.">
        <title>101 Dothideomycetes genomes: a test case for predicting lifestyles and emergence of pathogens.</title>
        <authorList>
            <person name="Haridas S."/>
            <person name="Albert R."/>
            <person name="Binder M."/>
            <person name="Bloem J."/>
            <person name="Labutti K."/>
            <person name="Salamov A."/>
            <person name="Andreopoulos B."/>
            <person name="Baker S."/>
            <person name="Barry K."/>
            <person name="Bills G."/>
            <person name="Bluhm B."/>
            <person name="Cannon C."/>
            <person name="Castanera R."/>
            <person name="Culley D."/>
            <person name="Daum C."/>
            <person name="Ezra D."/>
            <person name="Gonzalez J."/>
            <person name="Henrissat B."/>
            <person name="Kuo A."/>
            <person name="Liang C."/>
            <person name="Lipzen A."/>
            <person name="Lutzoni F."/>
            <person name="Magnuson J."/>
            <person name="Mondo S."/>
            <person name="Nolan M."/>
            <person name="Ohm R."/>
            <person name="Pangilinan J."/>
            <person name="Park H.-J."/>
            <person name="Ramirez L."/>
            <person name="Alfaro M."/>
            <person name="Sun H."/>
            <person name="Tritt A."/>
            <person name="Yoshinaga Y."/>
            <person name="Zwiers L.-H."/>
            <person name="Turgeon B."/>
            <person name="Goodwin S."/>
            <person name="Spatafora J."/>
            <person name="Crous P."/>
            <person name="Grigoriev I."/>
        </authorList>
    </citation>
    <scope>NUCLEOTIDE SEQUENCE</scope>
    <source>
        <strain evidence="13">CBS 101060</strain>
    </source>
</reference>
<evidence type="ECO:0000256" key="6">
    <source>
        <dbReference type="ARBA" id="ARBA00022989"/>
    </source>
</evidence>
<feature type="domain" description="RING-type" evidence="12">
    <location>
        <begin position="350"/>
        <end position="392"/>
    </location>
</feature>
<organism evidence="13 14">
    <name type="scientific">Patellaria atrata CBS 101060</name>
    <dbReference type="NCBI Taxonomy" id="1346257"/>
    <lineage>
        <taxon>Eukaryota</taxon>
        <taxon>Fungi</taxon>
        <taxon>Dikarya</taxon>
        <taxon>Ascomycota</taxon>
        <taxon>Pezizomycotina</taxon>
        <taxon>Dothideomycetes</taxon>
        <taxon>Dothideomycetes incertae sedis</taxon>
        <taxon>Patellariales</taxon>
        <taxon>Patellariaceae</taxon>
        <taxon>Patellaria</taxon>
    </lineage>
</organism>
<keyword evidence="6 10" id="KW-1133">Transmembrane helix</keyword>
<evidence type="ECO:0000256" key="7">
    <source>
        <dbReference type="ARBA" id="ARBA00023136"/>
    </source>
</evidence>
<evidence type="ECO:0000313" key="13">
    <source>
        <dbReference type="EMBL" id="KAF2834900.1"/>
    </source>
</evidence>
<feature type="transmembrane region" description="Helical" evidence="10">
    <location>
        <begin position="205"/>
        <end position="231"/>
    </location>
</feature>
<keyword evidence="3" id="KW-0479">Metal-binding</keyword>
<keyword evidence="5" id="KW-0862">Zinc</keyword>
<dbReference type="EMBL" id="MU006113">
    <property type="protein sequence ID" value="KAF2834900.1"/>
    <property type="molecule type" value="Genomic_DNA"/>
</dbReference>
<comment type="caution">
    <text evidence="13">The sequence shown here is derived from an EMBL/GenBank/DDBJ whole genome shotgun (WGS) entry which is preliminary data.</text>
</comment>
<keyword evidence="2 10" id="KW-0812">Transmembrane</keyword>
<dbReference type="InterPro" id="IPR001841">
    <property type="entry name" value="Znf_RING"/>
</dbReference>
<keyword evidence="4 8" id="KW-0863">Zinc-finger</keyword>
<dbReference type="PANTHER" id="PTHR46539:SF1">
    <property type="entry name" value="E3 UBIQUITIN-PROTEIN LIGASE ATL42"/>
    <property type="match status" value="1"/>
</dbReference>
<evidence type="ECO:0000256" key="3">
    <source>
        <dbReference type="ARBA" id="ARBA00022723"/>
    </source>
</evidence>
<evidence type="ECO:0000256" key="10">
    <source>
        <dbReference type="SAM" id="Phobius"/>
    </source>
</evidence>
<evidence type="ECO:0000256" key="2">
    <source>
        <dbReference type="ARBA" id="ARBA00022692"/>
    </source>
</evidence>
<dbReference type="Gene3D" id="3.30.40.10">
    <property type="entry name" value="Zinc/RING finger domain, C3HC4 (zinc finger)"/>
    <property type="match status" value="1"/>
</dbReference>
<keyword evidence="14" id="KW-1185">Reference proteome</keyword>
<evidence type="ECO:0000259" key="12">
    <source>
        <dbReference type="PROSITE" id="PS50089"/>
    </source>
</evidence>
<feature type="compositionally biased region" description="Low complexity" evidence="9">
    <location>
        <begin position="183"/>
        <end position="198"/>
    </location>
</feature>
<dbReference type="Pfam" id="PF13639">
    <property type="entry name" value="zf-RING_2"/>
    <property type="match status" value="1"/>
</dbReference>
<dbReference type="InterPro" id="IPR013083">
    <property type="entry name" value="Znf_RING/FYVE/PHD"/>
</dbReference>
<gene>
    <name evidence="13" type="ORF">M501DRAFT_989290</name>
</gene>
<keyword evidence="7 10" id="KW-0472">Membrane</keyword>
<feature type="region of interest" description="Disordered" evidence="9">
    <location>
        <begin position="527"/>
        <end position="548"/>
    </location>
</feature>
<feature type="chain" id="PRO_5040297021" description="RING-type domain-containing protein" evidence="11">
    <location>
        <begin position="22"/>
        <end position="548"/>
    </location>
</feature>
<evidence type="ECO:0000256" key="1">
    <source>
        <dbReference type="ARBA" id="ARBA00004370"/>
    </source>
</evidence>
<feature type="region of interest" description="Disordered" evidence="9">
    <location>
        <begin position="180"/>
        <end position="199"/>
    </location>
</feature>
<evidence type="ECO:0000313" key="14">
    <source>
        <dbReference type="Proteomes" id="UP000799429"/>
    </source>
</evidence>
<feature type="compositionally biased region" description="Polar residues" evidence="9">
    <location>
        <begin position="306"/>
        <end position="337"/>
    </location>
</feature>
<dbReference type="GO" id="GO:0008270">
    <property type="term" value="F:zinc ion binding"/>
    <property type="evidence" value="ECO:0007669"/>
    <property type="project" value="UniProtKB-KW"/>
</dbReference>
<dbReference type="PANTHER" id="PTHR46539">
    <property type="entry name" value="E3 UBIQUITIN-PROTEIN LIGASE ATL42"/>
    <property type="match status" value="1"/>
</dbReference>
<evidence type="ECO:0000256" key="5">
    <source>
        <dbReference type="ARBA" id="ARBA00022833"/>
    </source>
</evidence>
<name>A0A9P4VM78_9PEZI</name>
<evidence type="ECO:0000256" key="8">
    <source>
        <dbReference type="PROSITE-ProRule" id="PRU00175"/>
    </source>
</evidence>
<sequence length="548" mass="59641">MLQPLRTTAWLYAILFPTVTAQLVSPSNTSVTVIEPDSQPVIIISNVSGRAGSYMLQLALLPLTPGALDITPDQVSGRLFIATSSNFGLIRPNNIAFIPCEPSAYTDDNQSTDLIHVAVNRAAAAVIFFAEDSEHCDLTDAPPYPWFYSTTSRDAVRQFLTTMSGNTGGELFRGMIMTRQESNSTSPGNNEDNNNNPLGPSPSTAVAMIILYSITGIITALFLCIIVTGALRAHRHPERYGPGALLGRPRQSRARGLAQAMLDTIPIVKFGDRSQPKQDDVELADNSNANAERPRENTNQDELSRRNSQSTAVQDTNVARTHTEDTQATAAATSNPPEQDDQNAEIGLGCSICTDDFEVGQDIRVLPCKHKFHPACIDPWLLNVSGTCPLCRVDLHPTTTSESNFNEPSSINDSMAPPLTLDEAGQQRRSSRFLDVHGQGNPEHRFSVALGNWRRQVRDRRNRASFVEGNNSTTGEAMTSLQTDGQVDAQESLHDASEARRARRLTGRFERVFGIRTRRAEEENTAIGMVQGGAGSSTNAPAGVQARI</sequence>
<evidence type="ECO:0000256" key="11">
    <source>
        <dbReference type="SAM" id="SignalP"/>
    </source>
</evidence>
<feature type="compositionally biased region" description="Basic and acidic residues" evidence="9">
    <location>
        <begin position="292"/>
        <end position="305"/>
    </location>
</feature>
<dbReference type="AlphaFoldDB" id="A0A9P4VM78"/>
<dbReference type="SUPFAM" id="SSF57850">
    <property type="entry name" value="RING/U-box"/>
    <property type="match status" value="1"/>
</dbReference>
<keyword evidence="11" id="KW-0732">Signal</keyword>
<evidence type="ECO:0000256" key="9">
    <source>
        <dbReference type="SAM" id="MobiDB-lite"/>
    </source>
</evidence>